<comment type="caution">
    <text evidence="2">The sequence shown here is derived from an EMBL/GenBank/DDBJ whole genome shotgun (WGS) entry which is preliminary data.</text>
</comment>
<dbReference type="SUPFAM" id="SSF52540">
    <property type="entry name" value="P-loop containing nucleoside triphosphate hydrolases"/>
    <property type="match status" value="1"/>
</dbReference>
<protein>
    <submittedName>
        <fullName evidence="2">Transcriptional regulator, XRE family</fullName>
    </submittedName>
</protein>
<accession>A0A0L6JP99</accession>
<dbReference type="Pfam" id="PF13614">
    <property type="entry name" value="AAA_31"/>
    <property type="match status" value="1"/>
</dbReference>
<dbReference type="InterPro" id="IPR010982">
    <property type="entry name" value="Lambda_DNA-bd_dom_sf"/>
</dbReference>
<reference evidence="3" key="1">
    <citation type="submission" date="2015-07" db="EMBL/GenBank/DDBJ databases">
        <title>Near-Complete Genome Sequence of the Cellulolytic Bacterium Bacteroides (Pseudobacteroides) cellulosolvens ATCC 35603.</title>
        <authorList>
            <person name="Dassa B."/>
            <person name="Utturkar S.M."/>
            <person name="Klingeman D.M."/>
            <person name="Hurt R.A."/>
            <person name="Keller M."/>
            <person name="Xu J."/>
            <person name="Reddy Y.H.K."/>
            <person name="Borovok I."/>
            <person name="Grinberg I.R."/>
            <person name="Lamed R."/>
            <person name="Zhivin O."/>
            <person name="Bayer E.A."/>
            <person name="Brown S.D."/>
        </authorList>
    </citation>
    <scope>NUCLEOTIDE SEQUENCE [LARGE SCALE GENOMIC DNA]</scope>
    <source>
        <strain evidence="3">DSM 2933</strain>
    </source>
</reference>
<dbReference type="PANTHER" id="PTHR13696">
    <property type="entry name" value="P-LOOP CONTAINING NUCLEOSIDE TRIPHOSPHATE HYDROLASE"/>
    <property type="match status" value="1"/>
</dbReference>
<feature type="domain" description="HTH cro/C1-type" evidence="1">
    <location>
        <begin position="10"/>
        <end position="64"/>
    </location>
</feature>
<organism evidence="2 3">
    <name type="scientific">Pseudobacteroides cellulosolvens ATCC 35603 = DSM 2933</name>
    <dbReference type="NCBI Taxonomy" id="398512"/>
    <lineage>
        <taxon>Bacteria</taxon>
        <taxon>Bacillati</taxon>
        <taxon>Bacillota</taxon>
        <taxon>Clostridia</taxon>
        <taxon>Eubacteriales</taxon>
        <taxon>Oscillospiraceae</taxon>
        <taxon>Pseudobacteroides</taxon>
    </lineage>
</organism>
<dbReference type="GO" id="GO:0003677">
    <property type="term" value="F:DNA binding"/>
    <property type="evidence" value="ECO:0007669"/>
    <property type="project" value="InterPro"/>
</dbReference>
<evidence type="ECO:0000259" key="1">
    <source>
        <dbReference type="PROSITE" id="PS50943"/>
    </source>
</evidence>
<evidence type="ECO:0000313" key="2">
    <source>
        <dbReference type="EMBL" id="KNY27608.1"/>
    </source>
</evidence>
<dbReference type="InterPro" id="IPR050678">
    <property type="entry name" value="DNA_Partitioning_ATPase"/>
</dbReference>
<dbReference type="CDD" id="cd00093">
    <property type="entry name" value="HTH_XRE"/>
    <property type="match status" value="1"/>
</dbReference>
<dbReference type="InterPro" id="IPR025669">
    <property type="entry name" value="AAA_dom"/>
</dbReference>
<dbReference type="SUPFAM" id="SSF47413">
    <property type="entry name" value="lambda repressor-like DNA-binding domains"/>
    <property type="match status" value="1"/>
</dbReference>
<dbReference type="InterPro" id="IPR001387">
    <property type="entry name" value="Cro/C1-type_HTH"/>
</dbReference>
<gene>
    <name evidence="2" type="ORF">Bccel_2879</name>
</gene>
<dbReference type="Pfam" id="PF01381">
    <property type="entry name" value="HTH_3"/>
    <property type="match status" value="1"/>
</dbReference>
<dbReference type="OrthoDB" id="9791162at2"/>
<sequence length="324" mass="36891">MPIKLEYEKMKTRRIEMDMTQKELSELSGVNINVIKSIETGRTMTEKENIKKIADVIGFQVDEIYKEDFRDTKVISIVNNKGGCGKTSISGSLGYTMAELGNKVLLIDADAQRNLSSSFGLDKQENHFGKAIVKEESLLNNYIIQTQYPNIDFIVADVSMGTLDMLMFTKMHRENIVKQILTPVIQAGLYDYIIIDTNPNLSILNFNVVNASDYVLIPVQLASFDLEGIGTLVDFIKGIQKFNTKLDILGIVINKYDIRNKNITNQAEEQLRTAYNDLILKTIIKIDVKIQNAQWENKPVMIFDTNSRISKEYRELAKEVIKRC</sequence>
<dbReference type="Gene3D" id="3.40.50.300">
    <property type="entry name" value="P-loop containing nucleotide triphosphate hydrolases"/>
    <property type="match status" value="1"/>
</dbReference>
<dbReference type="PANTHER" id="PTHR13696:SF99">
    <property type="entry name" value="COBYRINIC ACID AC-DIAMIDE SYNTHASE"/>
    <property type="match status" value="1"/>
</dbReference>
<name>A0A0L6JP99_9FIRM</name>
<dbReference type="InterPro" id="IPR027417">
    <property type="entry name" value="P-loop_NTPase"/>
</dbReference>
<dbReference type="RefSeq" id="WP_050753459.1">
    <property type="nucleotide sequence ID" value="NZ_JQKC01000044.1"/>
</dbReference>
<evidence type="ECO:0000313" key="3">
    <source>
        <dbReference type="Proteomes" id="UP000036923"/>
    </source>
</evidence>
<dbReference type="Gene3D" id="1.10.260.40">
    <property type="entry name" value="lambda repressor-like DNA-binding domains"/>
    <property type="match status" value="1"/>
</dbReference>
<proteinExistence type="predicted"/>
<dbReference type="Proteomes" id="UP000036923">
    <property type="component" value="Unassembled WGS sequence"/>
</dbReference>
<dbReference type="EMBL" id="LGTC01000001">
    <property type="protein sequence ID" value="KNY27608.1"/>
    <property type="molecule type" value="Genomic_DNA"/>
</dbReference>
<dbReference type="PROSITE" id="PS50943">
    <property type="entry name" value="HTH_CROC1"/>
    <property type="match status" value="1"/>
</dbReference>
<dbReference type="SMART" id="SM00530">
    <property type="entry name" value="HTH_XRE"/>
    <property type="match status" value="1"/>
</dbReference>
<keyword evidence="3" id="KW-1185">Reference proteome</keyword>
<dbReference type="AlphaFoldDB" id="A0A0L6JP99"/>
<dbReference type="STRING" id="398512.Bccel_2879"/>
<dbReference type="CDD" id="cd02042">
    <property type="entry name" value="ParAB_family"/>
    <property type="match status" value="1"/>
</dbReference>
<dbReference type="eggNOG" id="COG1192">
    <property type="taxonomic scope" value="Bacteria"/>
</dbReference>